<accession>A0AAN6Y286</accession>
<reference evidence="1" key="1">
    <citation type="journal article" date="2023" name="Mol. Phylogenet. Evol.">
        <title>Genome-scale phylogeny and comparative genomics of the fungal order Sordariales.</title>
        <authorList>
            <person name="Hensen N."/>
            <person name="Bonometti L."/>
            <person name="Westerberg I."/>
            <person name="Brannstrom I.O."/>
            <person name="Guillou S."/>
            <person name="Cros-Aarteil S."/>
            <person name="Calhoun S."/>
            <person name="Haridas S."/>
            <person name="Kuo A."/>
            <person name="Mondo S."/>
            <person name="Pangilinan J."/>
            <person name="Riley R."/>
            <person name="LaButti K."/>
            <person name="Andreopoulos B."/>
            <person name="Lipzen A."/>
            <person name="Chen C."/>
            <person name="Yan M."/>
            <person name="Daum C."/>
            <person name="Ng V."/>
            <person name="Clum A."/>
            <person name="Steindorff A."/>
            <person name="Ohm R.A."/>
            <person name="Martin F."/>
            <person name="Silar P."/>
            <person name="Natvig D.O."/>
            <person name="Lalanne C."/>
            <person name="Gautier V."/>
            <person name="Ament-Velasquez S.L."/>
            <person name="Kruys A."/>
            <person name="Hutchinson M.I."/>
            <person name="Powell A.J."/>
            <person name="Barry K."/>
            <person name="Miller A.N."/>
            <person name="Grigoriev I.V."/>
            <person name="Debuchy R."/>
            <person name="Gladieux P."/>
            <person name="Hiltunen Thoren M."/>
            <person name="Johannesson H."/>
        </authorList>
    </citation>
    <scope>NUCLEOTIDE SEQUENCE</scope>
    <source>
        <strain evidence="1">PSN293</strain>
    </source>
</reference>
<name>A0AAN6Y286_9PEZI</name>
<proteinExistence type="predicted"/>
<reference evidence="1" key="2">
    <citation type="submission" date="2023-05" db="EMBL/GenBank/DDBJ databases">
        <authorList>
            <consortium name="Lawrence Berkeley National Laboratory"/>
            <person name="Steindorff A."/>
            <person name="Hensen N."/>
            <person name="Bonometti L."/>
            <person name="Westerberg I."/>
            <person name="Brannstrom I.O."/>
            <person name="Guillou S."/>
            <person name="Cros-Aarteil S."/>
            <person name="Calhoun S."/>
            <person name="Haridas S."/>
            <person name="Kuo A."/>
            <person name="Mondo S."/>
            <person name="Pangilinan J."/>
            <person name="Riley R."/>
            <person name="Labutti K."/>
            <person name="Andreopoulos B."/>
            <person name="Lipzen A."/>
            <person name="Chen C."/>
            <person name="Yanf M."/>
            <person name="Daum C."/>
            <person name="Ng V."/>
            <person name="Clum A."/>
            <person name="Ohm R."/>
            <person name="Martin F."/>
            <person name="Silar P."/>
            <person name="Natvig D."/>
            <person name="Lalanne C."/>
            <person name="Gautier V."/>
            <person name="Ament-Velasquez S.L."/>
            <person name="Kruys A."/>
            <person name="Hutchinson M.I."/>
            <person name="Powell A.J."/>
            <person name="Barry K."/>
            <person name="Miller A.N."/>
            <person name="Grigoriev I.V."/>
            <person name="Debuchy R."/>
            <person name="Gladieux P."/>
            <person name="Thoren M.H."/>
            <person name="Johannesson H."/>
        </authorList>
    </citation>
    <scope>NUCLEOTIDE SEQUENCE</scope>
    <source>
        <strain evidence="1">PSN293</strain>
    </source>
</reference>
<protein>
    <submittedName>
        <fullName evidence="1">Uncharacterized protein</fullName>
    </submittedName>
</protein>
<keyword evidence="2" id="KW-1185">Reference proteome</keyword>
<dbReference type="AlphaFoldDB" id="A0AAN6Y286"/>
<dbReference type="Proteomes" id="UP001301769">
    <property type="component" value="Unassembled WGS sequence"/>
</dbReference>
<evidence type="ECO:0000313" key="2">
    <source>
        <dbReference type="Proteomes" id="UP001301769"/>
    </source>
</evidence>
<comment type="caution">
    <text evidence="1">The sequence shown here is derived from an EMBL/GenBank/DDBJ whole genome shotgun (WGS) entry which is preliminary data.</text>
</comment>
<gene>
    <name evidence="1" type="ORF">QBC37DRAFT_379517</name>
</gene>
<evidence type="ECO:0000313" key="1">
    <source>
        <dbReference type="EMBL" id="KAK4208002.1"/>
    </source>
</evidence>
<organism evidence="1 2">
    <name type="scientific">Rhypophila decipiens</name>
    <dbReference type="NCBI Taxonomy" id="261697"/>
    <lineage>
        <taxon>Eukaryota</taxon>
        <taxon>Fungi</taxon>
        <taxon>Dikarya</taxon>
        <taxon>Ascomycota</taxon>
        <taxon>Pezizomycotina</taxon>
        <taxon>Sordariomycetes</taxon>
        <taxon>Sordariomycetidae</taxon>
        <taxon>Sordariales</taxon>
        <taxon>Naviculisporaceae</taxon>
        <taxon>Rhypophila</taxon>
    </lineage>
</organism>
<dbReference type="EMBL" id="MU858263">
    <property type="protein sequence ID" value="KAK4208002.1"/>
    <property type="molecule type" value="Genomic_DNA"/>
</dbReference>
<sequence length="243" mass="29319">MVSTTAVRREPKMLDFLPKAGFIWQWADRSPLPPQMLRSKHQERYLVKHLDQVVPDVGKRLTKKLLVDEMASTFRRFTWAAQEDGTRIEKADLLQWLKYRVCETFWGHEIPRMVWVEFIYRFVEARLKYNNHILQLDPKKKHKGKDISVLAYRVQEFIDETEEMWEREGALIEMQFNPEEQMDQEFTWGDWMPEDCETWREWAERNGDEKPEKQDDDDAHWHRSFLEQLQDMPVDGADEDDLS</sequence>